<feature type="domain" description="Aerobactin siderophore biosynthesis IucA/IucC-like C-terminal" evidence="3">
    <location>
        <begin position="414"/>
        <end position="569"/>
    </location>
</feature>
<dbReference type="AlphaFoldDB" id="A0A368LGS7"/>
<dbReference type="GeneID" id="303189389"/>
<feature type="domain" description="Aerobactin siderophore biosynthesis IucA/IucC N-terminal" evidence="2">
    <location>
        <begin position="152"/>
        <end position="393"/>
    </location>
</feature>
<name>A0A368LGS7_9VIBR</name>
<dbReference type="Proteomes" id="UP000252479">
    <property type="component" value="Unassembled WGS sequence"/>
</dbReference>
<evidence type="ECO:0000313" key="4">
    <source>
        <dbReference type="EMBL" id="RCS69944.1"/>
    </source>
</evidence>
<dbReference type="EMBL" id="QPGL01000002">
    <property type="protein sequence ID" value="RCS69944.1"/>
    <property type="molecule type" value="Genomic_DNA"/>
</dbReference>
<dbReference type="PANTHER" id="PTHR34384">
    <property type="entry name" value="L-2,3-DIAMINOPROPANOATE--CITRATE LIGASE"/>
    <property type="match status" value="1"/>
</dbReference>
<dbReference type="GO" id="GO:0019290">
    <property type="term" value="P:siderophore biosynthetic process"/>
    <property type="evidence" value="ECO:0007669"/>
    <property type="project" value="InterPro"/>
</dbReference>
<dbReference type="InterPro" id="IPR022770">
    <property type="entry name" value="IucA/IucC-like_C"/>
</dbReference>
<evidence type="ECO:0000259" key="3">
    <source>
        <dbReference type="Pfam" id="PF06276"/>
    </source>
</evidence>
<accession>A0A368LGS7</accession>
<gene>
    <name evidence="4" type="ORF">CIK83_10690</name>
</gene>
<dbReference type="RefSeq" id="WP_086960316.1">
    <property type="nucleotide sequence ID" value="NZ_FUKS01000025.1"/>
</dbReference>
<protein>
    <submittedName>
        <fullName evidence="4">IucA/IucC family protein</fullName>
    </submittedName>
</protein>
<keyword evidence="5" id="KW-1185">Reference proteome</keyword>
<dbReference type="PANTHER" id="PTHR34384:SF6">
    <property type="entry name" value="STAPHYLOFERRIN B SYNTHASE"/>
    <property type="match status" value="1"/>
</dbReference>
<organism evidence="4 5">
    <name type="scientific">Vibrio casei</name>
    <dbReference type="NCBI Taxonomy" id="673372"/>
    <lineage>
        <taxon>Bacteria</taxon>
        <taxon>Pseudomonadati</taxon>
        <taxon>Pseudomonadota</taxon>
        <taxon>Gammaproteobacteria</taxon>
        <taxon>Vibrionales</taxon>
        <taxon>Vibrionaceae</taxon>
        <taxon>Vibrio</taxon>
    </lineage>
</organism>
<dbReference type="InterPro" id="IPR037455">
    <property type="entry name" value="LucA/IucC-like"/>
</dbReference>
<dbReference type="Gene3D" id="3.30.310.280">
    <property type="match status" value="1"/>
</dbReference>
<evidence type="ECO:0000256" key="1">
    <source>
        <dbReference type="ARBA" id="ARBA00004924"/>
    </source>
</evidence>
<reference evidence="4 5" key="1">
    <citation type="journal article" date="2017" name="Elife">
        <title>Extensive horizontal gene transfer in cheese-associated bacteria.</title>
        <authorList>
            <person name="Bonham K.S."/>
            <person name="Wolfe B.E."/>
            <person name="Dutton R.J."/>
        </authorList>
    </citation>
    <scope>NUCLEOTIDE SEQUENCE [LARGE SCALE GENOMIC DNA]</scope>
    <source>
        <strain evidence="4 5">JB196</strain>
    </source>
</reference>
<dbReference type="Gene3D" id="6.10.250.3370">
    <property type="match status" value="1"/>
</dbReference>
<dbReference type="InterPro" id="IPR007310">
    <property type="entry name" value="Aerobactin_biosyn_IucA/IucC_N"/>
</dbReference>
<proteinExistence type="predicted"/>
<evidence type="ECO:0000313" key="5">
    <source>
        <dbReference type="Proteomes" id="UP000252479"/>
    </source>
</evidence>
<comment type="pathway">
    <text evidence="1">Siderophore biosynthesis.</text>
</comment>
<evidence type="ECO:0000259" key="2">
    <source>
        <dbReference type="Pfam" id="PF04183"/>
    </source>
</evidence>
<sequence length="616" mass="69989">MKQQYWEQANRKLVAKTLSELHFEQLLEFNVKDSNEGMGSLSNAVKCYQIECGQHLWQFKAEISVWGMLLVNNESIQSTLIQPTSCSSSHRTVPLINDLLLDLQDTLNISDMNLAGFIEETQQTMWSEINALAARTGMTAYDMVQLDEVSRQQYLDSHPKLIANKGRLGWGEEELTRYSPESGQPFNLHLLAIDKHISITGFQEGLSAKSLFSSFVSESEWQQLLNKLPDGGLDHFDIILVHPWQLQRYLNSQFLQYFVEGKIIDLGETTMGWLAQQSIRTLTSVDANVNVDIKTALTILNTSCYRGIPGQYIAHGARISTWLANLVNQDELFQSHGLYVQQEIGGVYCPHPHQSKLSGAYRYSEMLGCIWRERAESILPSNQRPLSMATLMQADEQGISCIEALIELSGKSAELWLKAMFKHVVVPIYHLMAKYGVGIVAHGQNVTLVLEDNFPAGCLIKDFHGDLRLIDQPFEELNSLDDDIQNNLVRLPAHYLIHDLLTGHFVTVLRFVSPWLSRMGVAETQFYRYLHEEIQAYQVVHPELSERFMMLNLLTEKIEKVCLNKVRFKIGLGDSSERPLPELADPILNPLLAHTRLTWSGREERIDNKSVDTSIT</sequence>
<dbReference type="Pfam" id="PF04183">
    <property type="entry name" value="IucA_IucC"/>
    <property type="match status" value="1"/>
</dbReference>
<dbReference type="Gene3D" id="1.10.510.40">
    <property type="match status" value="1"/>
</dbReference>
<comment type="caution">
    <text evidence="4">The sequence shown here is derived from an EMBL/GenBank/DDBJ whole genome shotgun (WGS) entry which is preliminary data.</text>
</comment>
<dbReference type="GO" id="GO:0016881">
    <property type="term" value="F:acid-amino acid ligase activity"/>
    <property type="evidence" value="ECO:0007669"/>
    <property type="project" value="UniProtKB-ARBA"/>
</dbReference>
<dbReference type="Pfam" id="PF06276">
    <property type="entry name" value="FhuF"/>
    <property type="match status" value="1"/>
</dbReference>